<feature type="transmembrane region" description="Helical" evidence="2">
    <location>
        <begin position="20"/>
        <end position="41"/>
    </location>
</feature>
<comment type="caution">
    <text evidence="3">The sequence shown here is derived from an EMBL/GenBank/DDBJ whole genome shotgun (WGS) entry which is preliminary data.</text>
</comment>
<dbReference type="EMBL" id="BMEX01000027">
    <property type="protein sequence ID" value="GGA57924.1"/>
    <property type="molecule type" value="Genomic_DNA"/>
</dbReference>
<proteinExistence type="predicted"/>
<dbReference type="Pfam" id="PF04203">
    <property type="entry name" value="Sortase"/>
    <property type="match status" value="1"/>
</dbReference>
<dbReference type="Proteomes" id="UP000617979">
    <property type="component" value="Unassembled WGS sequence"/>
</dbReference>
<keyword evidence="2" id="KW-1133">Transmembrane helix</keyword>
<sequence>MEKPYYLNYPVPVKKYVLTALGFLGFLAGFVATLVVGFQLWTEVQRAEAQQQAIHATPLPEPATPVQPFQEEEQEESVFVWKKRPRVGEESGILLIPRIGAKIPIWEGTGDRQLERGVGHHQTSVLPGEPDNSVLAGHRETAFRHAKKIRIGDTIQVKTDDYTFTFKVTKKWVADADDPVVASNNTREARLITYTCWPVEAVYSGYAPQRYVIESKLSQIETH</sequence>
<evidence type="ECO:0008006" key="5">
    <source>
        <dbReference type="Google" id="ProtNLM"/>
    </source>
</evidence>
<dbReference type="RefSeq" id="WP_188433671.1">
    <property type="nucleotide sequence ID" value="NZ_BMEX01000027.1"/>
</dbReference>
<dbReference type="NCBIfam" id="TIGR01076">
    <property type="entry name" value="sortase_fam"/>
    <property type="match status" value="1"/>
</dbReference>
<name>A0ABQ1H4X2_9BACL</name>
<dbReference type="InterPro" id="IPR041999">
    <property type="entry name" value="Sortase_D_1"/>
</dbReference>
<dbReference type="CDD" id="cd05828">
    <property type="entry name" value="Sortase_D_1"/>
    <property type="match status" value="1"/>
</dbReference>
<evidence type="ECO:0000256" key="2">
    <source>
        <dbReference type="SAM" id="Phobius"/>
    </source>
</evidence>
<protein>
    <recommendedName>
        <fullName evidence="5">Sortase A</fullName>
    </recommendedName>
</protein>
<organism evidence="3 4">
    <name type="scientific">Kroppenstedtia guangzhouensis</name>
    <dbReference type="NCBI Taxonomy" id="1274356"/>
    <lineage>
        <taxon>Bacteria</taxon>
        <taxon>Bacillati</taxon>
        <taxon>Bacillota</taxon>
        <taxon>Bacilli</taxon>
        <taxon>Bacillales</taxon>
        <taxon>Thermoactinomycetaceae</taxon>
        <taxon>Kroppenstedtia</taxon>
    </lineage>
</organism>
<keyword evidence="1" id="KW-0378">Hydrolase</keyword>
<keyword evidence="2" id="KW-0472">Membrane</keyword>
<dbReference type="Gene3D" id="2.40.260.10">
    <property type="entry name" value="Sortase"/>
    <property type="match status" value="1"/>
</dbReference>
<keyword evidence="2" id="KW-0812">Transmembrane</keyword>
<keyword evidence="4" id="KW-1185">Reference proteome</keyword>
<gene>
    <name evidence="3" type="ORF">GCM10007416_33910</name>
</gene>
<dbReference type="SUPFAM" id="SSF63817">
    <property type="entry name" value="Sortase"/>
    <property type="match status" value="1"/>
</dbReference>
<evidence type="ECO:0000313" key="3">
    <source>
        <dbReference type="EMBL" id="GGA57924.1"/>
    </source>
</evidence>
<evidence type="ECO:0000256" key="1">
    <source>
        <dbReference type="ARBA" id="ARBA00022801"/>
    </source>
</evidence>
<dbReference type="InterPro" id="IPR023365">
    <property type="entry name" value="Sortase_dom-sf"/>
</dbReference>
<accession>A0ABQ1H4X2</accession>
<reference evidence="4" key="1">
    <citation type="journal article" date="2019" name="Int. J. Syst. Evol. Microbiol.">
        <title>The Global Catalogue of Microorganisms (GCM) 10K type strain sequencing project: providing services to taxonomists for standard genome sequencing and annotation.</title>
        <authorList>
            <consortium name="The Broad Institute Genomics Platform"/>
            <consortium name="The Broad Institute Genome Sequencing Center for Infectious Disease"/>
            <person name="Wu L."/>
            <person name="Ma J."/>
        </authorList>
    </citation>
    <scope>NUCLEOTIDE SEQUENCE [LARGE SCALE GENOMIC DNA]</scope>
    <source>
        <strain evidence="4">CGMCC 1.12404</strain>
    </source>
</reference>
<dbReference type="InterPro" id="IPR005754">
    <property type="entry name" value="Sortase"/>
</dbReference>
<evidence type="ECO:0000313" key="4">
    <source>
        <dbReference type="Proteomes" id="UP000617979"/>
    </source>
</evidence>